<dbReference type="Proteomes" id="UP000002058">
    <property type="component" value="Unassembled WGS sequence"/>
</dbReference>
<feature type="compositionally biased region" description="Polar residues" evidence="1">
    <location>
        <begin position="1"/>
        <end position="18"/>
    </location>
</feature>
<evidence type="ECO:0000313" key="3">
    <source>
        <dbReference type="Proteomes" id="UP000002058"/>
    </source>
</evidence>
<dbReference type="AlphaFoldDB" id="C4JKE2"/>
<dbReference type="EMBL" id="CH476615">
    <property type="protein sequence ID" value="EEP77250.1"/>
    <property type="molecule type" value="Genomic_DNA"/>
</dbReference>
<dbReference type="RefSeq" id="XP_002542583.1">
    <property type="nucleotide sequence ID" value="XM_002542537.1"/>
</dbReference>
<dbReference type="VEuPathDB" id="FungiDB:UREG_02099"/>
<proteinExistence type="predicted"/>
<reference evidence="3" key="1">
    <citation type="journal article" date="2009" name="Genome Res.">
        <title>Comparative genomic analyses of the human fungal pathogens Coccidioides and their relatives.</title>
        <authorList>
            <person name="Sharpton T.J."/>
            <person name="Stajich J.E."/>
            <person name="Rounsley S.D."/>
            <person name="Gardner M.J."/>
            <person name="Wortman J.R."/>
            <person name="Jordar V.S."/>
            <person name="Maiti R."/>
            <person name="Kodira C.D."/>
            <person name="Neafsey D.E."/>
            <person name="Zeng Q."/>
            <person name="Hung C.-Y."/>
            <person name="McMahan C."/>
            <person name="Muszewska A."/>
            <person name="Grynberg M."/>
            <person name="Mandel M.A."/>
            <person name="Kellner E.M."/>
            <person name="Barker B.M."/>
            <person name="Galgiani J.N."/>
            <person name="Orbach M.J."/>
            <person name="Kirkland T.N."/>
            <person name="Cole G.T."/>
            <person name="Henn M.R."/>
            <person name="Birren B.W."/>
            <person name="Taylor J.W."/>
        </authorList>
    </citation>
    <scope>NUCLEOTIDE SEQUENCE [LARGE SCALE GENOMIC DNA]</scope>
    <source>
        <strain evidence="3">UAMH 1704</strain>
    </source>
</reference>
<dbReference type="GeneID" id="8441295"/>
<feature type="region of interest" description="Disordered" evidence="1">
    <location>
        <begin position="1"/>
        <end position="22"/>
    </location>
</feature>
<protein>
    <submittedName>
        <fullName evidence="2">Uncharacterized protein</fullName>
    </submittedName>
</protein>
<feature type="region of interest" description="Disordered" evidence="1">
    <location>
        <begin position="54"/>
        <end position="84"/>
    </location>
</feature>
<evidence type="ECO:0000313" key="2">
    <source>
        <dbReference type="EMBL" id="EEP77250.1"/>
    </source>
</evidence>
<dbReference type="HOGENOM" id="CLU_2529149_0_0_1"/>
<gene>
    <name evidence="2" type="ORF">UREG_02099</name>
</gene>
<organism evidence="2 3">
    <name type="scientific">Uncinocarpus reesii (strain UAMH 1704)</name>
    <dbReference type="NCBI Taxonomy" id="336963"/>
    <lineage>
        <taxon>Eukaryota</taxon>
        <taxon>Fungi</taxon>
        <taxon>Dikarya</taxon>
        <taxon>Ascomycota</taxon>
        <taxon>Pezizomycotina</taxon>
        <taxon>Eurotiomycetes</taxon>
        <taxon>Eurotiomycetidae</taxon>
        <taxon>Onygenales</taxon>
        <taxon>Onygenaceae</taxon>
        <taxon>Uncinocarpus</taxon>
    </lineage>
</organism>
<name>C4JKE2_UNCRE</name>
<dbReference type="InParanoid" id="C4JKE2"/>
<evidence type="ECO:0000256" key="1">
    <source>
        <dbReference type="SAM" id="MobiDB-lite"/>
    </source>
</evidence>
<dbReference type="KEGG" id="ure:UREG_02099"/>
<keyword evidence="3" id="KW-1185">Reference proteome</keyword>
<sequence>MGSLIGASNTSRPSSLRATSRAVDSFSANKQLGHGYNQGLDWCAYTVGTMRNSTPEQGVITSRKATRPSNMTTSSRNERMSEQL</sequence>
<accession>C4JKE2</accession>